<keyword evidence="2" id="KW-1185">Reference proteome</keyword>
<dbReference type="Proteomes" id="UP001615411">
    <property type="component" value="Unassembled WGS sequence"/>
</dbReference>
<accession>A0ACC7LUM3</accession>
<evidence type="ECO:0000313" key="1">
    <source>
        <dbReference type="EMBL" id="MFJ1336587.1"/>
    </source>
</evidence>
<protein>
    <submittedName>
        <fullName evidence="1">TlpA family protein disulfide reductase</fullName>
    </submittedName>
</protein>
<gene>
    <name evidence="1" type="ORF">ACIKP7_00425</name>
</gene>
<sequence>MTIKALQGIDALIQLLETDEREQPGLVLVGSRSCPPCIKLHPLIVELAEQKPTFAFYDFNVDDYAAPELDQALTALFQRWQLQFLPSQILLPSSGRPEIICSSKLAVIEEKLSKLY</sequence>
<proteinExistence type="predicted"/>
<comment type="caution">
    <text evidence="1">The sequence shown here is derived from an EMBL/GenBank/DDBJ whole genome shotgun (WGS) entry which is preliminary data.</text>
</comment>
<evidence type="ECO:0000313" key="2">
    <source>
        <dbReference type="Proteomes" id="UP001615411"/>
    </source>
</evidence>
<dbReference type="EMBL" id="JBIUGF010000001">
    <property type="protein sequence ID" value="MFJ1336587.1"/>
    <property type="molecule type" value="Genomic_DNA"/>
</dbReference>
<reference evidence="1" key="1">
    <citation type="submission" date="2024-10" db="EMBL/GenBank/DDBJ databases">
        <title>Aeromonas and Pseudomonas from the Cagarras Archipelago, Rio de Janeiro, Brazil.</title>
        <authorList>
            <person name="Canellas A.L.B."/>
            <person name="Laport M.S."/>
        </authorList>
    </citation>
    <scope>NUCLEOTIDE SEQUENCE</scope>
    <source>
        <strain evidence="1">ACP-7</strain>
    </source>
</reference>
<name>A0ACC7LUM3_9PSED</name>
<organism evidence="1 2">
    <name type="scientific">Pseudomonas caricapapayae</name>
    <dbReference type="NCBI Taxonomy" id="46678"/>
    <lineage>
        <taxon>Bacteria</taxon>
        <taxon>Pseudomonadati</taxon>
        <taxon>Pseudomonadota</taxon>
        <taxon>Gammaproteobacteria</taxon>
        <taxon>Pseudomonadales</taxon>
        <taxon>Pseudomonadaceae</taxon>
        <taxon>Pseudomonas</taxon>
    </lineage>
</organism>